<evidence type="ECO:0000313" key="3">
    <source>
        <dbReference type="Proteomes" id="UP000309215"/>
    </source>
</evidence>
<comment type="caution">
    <text evidence="2">The sequence shown here is derived from an EMBL/GenBank/DDBJ whole genome shotgun (WGS) entry which is preliminary data.</text>
</comment>
<proteinExistence type="predicted"/>
<evidence type="ECO:0000256" key="1">
    <source>
        <dbReference type="SAM" id="MobiDB-lite"/>
    </source>
</evidence>
<keyword evidence="3" id="KW-1185">Reference proteome</keyword>
<reference evidence="2 3" key="1">
    <citation type="submission" date="2019-04" db="EMBL/GenBank/DDBJ databases">
        <authorList>
            <person name="Li Y."/>
            <person name="Wang J."/>
        </authorList>
    </citation>
    <scope>NUCLEOTIDE SEQUENCE [LARGE SCALE GENOMIC DNA]</scope>
    <source>
        <strain evidence="2 3">DSM 14668</strain>
    </source>
</reference>
<evidence type="ECO:0000313" key="2">
    <source>
        <dbReference type="EMBL" id="TKD06285.1"/>
    </source>
</evidence>
<feature type="region of interest" description="Disordered" evidence="1">
    <location>
        <begin position="58"/>
        <end position="85"/>
    </location>
</feature>
<name>A0A4U1JBW6_9BACT</name>
<dbReference type="AlphaFoldDB" id="A0A4U1JBW6"/>
<dbReference type="RefSeq" id="WP_136930713.1">
    <property type="nucleotide sequence ID" value="NZ_SSMQ01000020.1"/>
</dbReference>
<feature type="compositionally biased region" description="Low complexity" evidence="1">
    <location>
        <begin position="58"/>
        <end position="72"/>
    </location>
</feature>
<evidence type="ECO:0008006" key="4">
    <source>
        <dbReference type="Google" id="ProtNLM"/>
    </source>
</evidence>
<gene>
    <name evidence="2" type="ORF">E8A74_20415</name>
</gene>
<dbReference type="EMBL" id="SSMQ01000020">
    <property type="protein sequence ID" value="TKD06285.1"/>
    <property type="molecule type" value="Genomic_DNA"/>
</dbReference>
<organism evidence="2 3">
    <name type="scientific">Polyangium fumosum</name>
    <dbReference type="NCBI Taxonomy" id="889272"/>
    <lineage>
        <taxon>Bacteria</taxon>
        <taxon>Pseudomonadati</taxon>
        <taxon>Myxococcota</taxon>
        <taxon>Polyangia</taxon>
        <taxon>Polyangiales</taxon>
        <taxon>Polyangiaceae</taxon>
        <taxon>Polyangium</taxon>
    </lineage>
</organism>
<dbReference type="Proteomes" id="UP000309215">
    <property type="component" value="Unassembled WGS sequence"/>
</dbReference>
<dbReference type="OrthoDB" id="5498028at2"/>
<sequence>MALRANVARGASMIALGLVISTIGCQEEKKPAAPIADAGADAQTGPVVGGKLGEALAAAAQAPPPAQSAGPKDAAGGPPESGIFEPAAADAAFSPTATPKLELFGDGSDPKVPLSYAFAGGDERKTTLLLQVRAAQQGLPPLIVELVFKADKAKDDKKKTDKAAEPAPAGQPVVVKIAAVKAIRGDVPAELKNLKDSVIRYRLQPSGIATDLAIEYPKDSTPGIELVTGSLVDAVLASTVPLPDKPVGVGAYWMVTDRARSSGVDVLRYRVAKVEKLDGKRATLSLEVRQYAANATLGLPGLPKDVPVSLERYESRGKGEIEVGDTRFMPERGQIALVMQSLLKSPNQPAGQQLVIQTETKAALGAAP</sequence>
<accession>A0A4U1JBW6</accession>
<protein>
    <recommendedName>
        <fullName evidence="4">Lipoprotein</fullName>
    </recommendedName>
</protein>
<dbReference type="PROSITE" id="PS51257">
    <property type="entry name" value="PROKAR_LIPOPROTEIN"/>
    <property type="match status" value="1"/>
</dbReference>